<evidence type="ECO:0000259" key="2">
    <source>
        <dbReference type="Pfam" id="PF00326"/>
    </source>
</evidence>
<gene>
    <name evidence="3" type="ORF">KSF_033820</name>
</gene>
<evidence type="ECO:0000313" key="4">
    <source>
        <dbReference type="Proteomes" id="UP000597444"/>
    </source>
</evidence>
<evidence type="ECO:0000256" key="1">
    <source>
        <dbReference type="ARBA" id="ARBA00022801"/>
    </source>
</evidence>
<comment type="caution">
    <text evidence="3">The sequence shown here is derived from an EMBL/GenBank/DDBJ whole genome shotgun (WGS) entry which is preliminary data.</text>
</comment>
<dbReference type="GO" id="GO:0052689">
    <property type="term" value="F:carboxylic ester hydrolase activity"/>
    <property type="evidence" value="ECO:0007669"/>
    <property type="project" value="UniProtKB-ARBA"/>
</dbReference>
<sequence length="265" mass="29447">MSNISQFSTNSAWIDHIPALWCEPQTRRSTRQLIVFVPPFSGTKELMLPYLQDLAAAGFVALSFDPWQHGERGNESEEELIARVFGNFRRNMWPILGQSALDMLRVIDWAVATLNVEPHVYTGGVSMGGDISVAAAGIDHRIERVAAIVATPDWLRPGMQNISEPGVLLPTGTPDAYAQYFYDRLNPLTRLSAFAHGPAIHFICGEKDTHVPPDGALRFQAALQAAYPENGDHVQVKFVAGFGHMDFDDRNPWWSDCLAWLSEGK</sequence>
<dbReference type="GO" id="GO:0008236">
    <property type="term" value="F:serine-type peptidase activity"/>
    <property type="evidence" value="ECO:0007669"/>
    <property type="project" value="InterPro"/>
</dbReference>
<dbReference type="Gene3D" id="3.40.50.1820">
    <property type="entry name" value="alpha/beta hydrolase"/>
    <property type="match status" value="1"/>
</dbReference>
<dbReference type="PANTHER" id="PTHR22946">
    <property type="entry name" value="DIENELACTONE HYDROLASE DOMAIN-CONTAINING PROTEIN-RELATED"/>
    <property type="match status" value="1"/>
</dbReference>
<reference evidence="3" key="1">
    <citation type="submission" date="2020-10" db="EMBL/GenBank/DDBJ databases">
        <title>Taxonomic study of unclassified bacteria belonging to the class Ktedonobacteria.</title>
        <authorList>
            <person name="Yabe S."/>
            <person name="Wang C.M."/>
            <person name="Zheng Y."/>
            <person name="Sakai Y."/>
            <person name="Cavaletti L."/>
            <person name="Monciardini P."/>
            <person name="Donadio S."/>
        </authorList>
    </citation>
    <scope>NUCLEOTIDE SEQUENCE</scope>
    <source>
        <strain evidence="3">ID150040</strain>
    </source>
</reference>
<dbReference type="SUPFAM" id="SSF53474">
    <property type="entry name" value="alpha/beta-Hydrolases"/>
    <property type="match status" value="1"/>
</dbReference>
<keyword evidence="1" id="KW-0378">Hydrolase</keyword>
<dbReference type="InterPro" id="IPR001375">
    <property type="entry name" value="Peptidase_S9_cat"/>
</dbReference>
<accession>A0A8J3IKV0</accession>
<protein>
    <recommendedName>
        <fullName evidence="2">Peptidase S9 prolyl oligopeptidase catalytic domain-containing protein</fullName>
    </recommendedName>
</protein>
<feature type="domain" description="Peptidase S9 prolyl oligopeptidase catalytic" evidence="2">
    <location>
        <begin position="100"/>
        <end position="262"/>
    </location>
</feature>
<dbReference type="Proteomes" id="UP000597444">
    <property type="component" value="Unassembled WGS sequence"/>
</dbReference>
<dbReference type="AlphaFoldDB" id="A0A8J3IKV0"/>
<dbReference type="Pfam" id="PF00326">
    <property type="entry name" value="Peptidase_S9"/>
    <property type="match status" value="1"/>
</dbReference>
<keyword evidence="4" id="KW-1185">Reference proteome</keyword>
<evidence type="ECO:0000313" key="3">
    <source>
        <dbReference type="EMBL" id="GHO93334.1"/>
    </source>
</evidence>
<dbReference type="RefSeq" id="WP_220204122.1">
    <property type="nucleotide sequence ID" value="NZ_BNJK01000001.1"/>
</dbReference>
<proteinExistence type="predicted"/>
<dbReference type="GO" id="GO:0006508">
    <property type="term" value="P:proteolysis"/>
    <property type="evidence" value="ECO:0007669"/>
    <property type="project" value="InterPro"/>
</dbReference>
<dbReference type="EMBL" id="BNJK01000001">
    <property type="protein sequence ID" value="GHO93334.1"/>
    <property type="molecule type" value="Genomic_DNA"/>
</dbReference>
<dbReference type="InterPro" id="IPR050261">
    <property type="entry name" value="FrsA_esterase"/>
</dbReference>
<organism evidence="3 4">
    <name type="scientific">Reticulibacter mediterranei</name>
    <dbReference type="NCBI Taxonomy" id="2778369"/>
    <lineage>
        <taxon>Bacteria</taxon>
        <taxon>Bacillati</taxon>
        <taxon>Chloroflexota</taxon>
        <taxon>Ktedonobacteria</taxon>
        <taxon>Ktedonobacterales</taxon>
        <taxon>Reticulibacteraceae</taxon>
        <taxon>Reticulibacter</taxon>
    </lineage>
</organism>
<name>A0A8J3IKV0_9CHLR</name>
<dbReference type="PANTHER" id="PTHR22946:SF9">
    <property type="entry name" value="POLYKETIDE TRANSFERASE AF380"/>
    <property type="match status" value="1"/>
</dbReference>
<dbReference type="InterPro" id="IPR029058">
    <property type="entry name" value="AB_hydrolase_fold"/>
</dbReference>